<feature type="region of interest" description="Disordered" evidence="2">
    <location>
        <begin position="52"/>
        <end position="73"/>
    </location>
</feature>
<dbReference type="AlphaFoldDB" id="A0A7W7ZJZ9"/>
<dbReference type="RefSeq" id="WP_184224159.1">
    <property type="nucleotide sequence ID" value="NZ_JACHIP010000036.1"/>
</dbReference>
<dbReference type="Proteomes" id="UP000540989">
    <property type="component" value="Unassembled WGS sequence"/>
</dbReference>
<evidence type="ECO:0000256" key="1">
    <source>
        <dbReference type="SAM" id="Coils"/>
    </source>
</evidence>
<name>A0A7W7ZJZ9_9BACT</name>
<gene>
    <name evidence="3" type="ORF">HDF16_006062</name>
</gene>
<keyword evidence="1" id="KW-0175">Coiled coil</keyword>
<evidence type="ECO:0000313" key="4">
    <source>
        <dbReference type="Proteomes" id="UP000540989"/>
    </source>
</evidence>
<feature type="coiled-coil region" evidence="1">
    <location>
        <begin position="12"/>
        <end position="46"/>
    </location>
</feature>
<protein>
    <submittedName>
        <fullName evidence="3">Uncharacterized protein</fullName>
    </submittedName>
</protein>
<proteinExistence type="predicted"/>
<comment type="caution">
    <text evidence="3">The sequence shown here is derived from an EMBL/GenBank/DDBJ whole genome shotgun (WGS) entry which is preliminary data.</text>
</comment>
<organism evidence="3 4">
    <name type="scientific">Granulicella aggregans</name>
    <dbReference type="NCBI Taxonomy" id="474949"/>
    <lineage>
        <taxon>Bacteria</taxon>
        <taxon>Pseudomonadati</taxon>
        <taxon>Acidobacteriota</taxon>
        <taxon>Terriglobia</taxon>
        <taxon>Terriglobales</taxon>
        <taxon>Acidobacteriaceae</taxon>
        <taxon>Granulicella</taxon>
    </lineage>
</organism>
<accession>A0A7W7ZJZ9</accession>
<dbReference type="EMBL" id="JACHIP010000036">
    <property type="protein sequence ID" value="MBB5061326.1"/>
    <property type="molecule type" value="Genomic_DNA"/>
</dbReference>
<sequence length="73" mass="8315">MTTTPDPQSRHRAHVERMLARAERRSRQAEKLVQKWKFRLAELDRQGVAAKQAKLFDDEQPGQGSEADSRVGG</sequence>
<evidence type="ECO:0000256" key="2">
    <source>
        <dbReference type="SAM" id="MobiDB-lite"/>
    </source>
</evidence>
<evidence type="ECO:0000313" key="3">
    <source>
        <dbReference type="EMBL" id="MBB5061326.1"/>
    </source>
</evidence>
<reference evidence="3 4" key="1">
    <citation type="submission" date="2020-08" db="EMBL/GenBank/DDBJ databases">
        <title>Genomic Encyclopedia of Type Strains, Phase IV (KMG-V): Genome sequencing to study the core and pangenomes of soil and plant-associated prokaryotes.</title>
        <authorList>
            <person name="Whitman W."/>
        </authorList>
    </citation>
    <scope>NUCLEOTIDE SEQUENCE [LARGE SCALE GENOMIC DNA]</scope>
    <source>
        <strain evidence="3 4">M8UP14</strain>
    </source>
</reference>
<keyword evidence="4" id="KW-1185">Reference proteome</keyword>